<accession>A0A090KQS1</accession>
<evidence type="ECO:0000313" key="3">
    <source>
        <dbReference type="EMBL" id="KIO73807.1"/>
    </source>
</evidence>
<gene>
    <name evidence="3" type="ORF">B4167_1754</name>
    <name evidence="2" type="ORF">BT1A1_1187</name>
</gene>
<keyword evidence="1" id="KW-1133">Transmembrane helix</keyword>
<dbReference type="Proteomes" id="UP000032076">
    <property type="component" value="Unassembled WGS sequence"/>
</dbReference>
<sequence>MLIVFLILATIIIFYLNILMYRFCIQKEIPEEKHHTIIHTTNISTIILLLSSYVAMLFT</sequence>
<protein>
    <submittedName>
        <fullName evidence="2">Putative membrane protein</fullName>
    </submittedName>
</protein>
<dbReference type="OrthoDB" id="2971155at2"/>
<keyword evidence="1" id="KW-0812">Transmembrane</keyword>
<feature type="transmembrane region" description="Helical" evidence="1">
    <location>
        <begin position="37"/>
        <end position="58"/>
    </location>
</feature>
<evidence type="ECO:0000313" key="4">
    <source>
        <dbReference type="Proteomes" id="UP000032076"/>
    </source>
</evidence>
<name>A0A090KQS1_9BACI</name>
<dbReference type="Proteomes" id="UP000040576">
    <property type="component" value="Unassembled WGS sequence"/>
</dbReference>
<evidence type="ECO:0000313" key="2">
    <source>
        <dbReference type="EMBL" id="CEE01019.1"/>
    </source>
</evidence>
<feature type="transmembrane region" description="Helical" evidence="1">
    <location>
        <begin position="6"/>
        <end position="25"/>
    </location>
</feature>
<keyword evidence="5" id="KW-1185">Reference proteome</keyword>
<proteinExistence type="predicted"/>
<keyword evidence="1" id="KW-0472">Membrane</keyword>
<reference evidence="3 4" key="2">
    <citation type="submission" date="2015-01" db="EMBL/GenBank/DDBJ databases">
        <title>Draft Genome Sequences of Four Bacillus thermoamylovorans Strains, Isolated From Food Products.</title>
        <authorList>
            <person name="Krawcyk A.O."/>
            <person name="Berendsen E.M."/>
            <person name="Eijlander R.T."/>
            <person name="de Jong A."/>
            <person name="Wells-Bennik M."/>
            <person name="Kuipers O.P."/>
        </authorList>
    </citation>
    <scope>NUCLEOTIDE SEQUENCE [LARGE SCALE GENOMIC DNA]</scope>
    <source>
        <strain evidence="3 4">B4167</strain>
    </source>
</reference>
<dbReference type="EMBL" id="CCRF01000039">
    <property type="protein sequence ID" value="CEE01019.1"/>
    <property type="molecule type" value="Genomic_DNA"/>
</dbReference>
<reference evidence="2 5" key="1">
    <citation type="submission" date="2014-07" db="EMBL/GenBank/DDBJ databases">
        <authorList>
            <person name="Wibberg Daniel"/>
        </authorList>
    </citation>
    <scope>NUCLEOTIDE SEQUENCE [LARGE SCALE GENOMIC DNA]</scope>
</reference>
<dbReference type="PATRIC" id="fig|35841.8.peg.2062"/>
<evidence type="ECO:0000313" key="5">
    <source>
        <dbReference type="Proteomes" id="UP000040576"/>
    </source>
</evidence>
<dbReference type="KEGG" id="bthv:CQJ30_06350"/>
<dbReference type="EMBL" id="JXLU01000020">
    <property type="protein sequence ID" value="KIO73807.1"/>
    <property type="molecule type" value="Genomic_DNA"/>
</dbReference>
<organism evidence="2 5">
    <name type="scientific">Caldibacillus thermoamylovorans</name>
    <dbReference type="NCBI Taxonomy" id="35841"/>
    <lineage>
        <taxon>Bacteria</taxon>
        <taxon>Bacillati</taxon>
        <taxon>Bacillota</taxon>
        <taxon>Bacilli</taxon>
        <taxon>Bacillales</taxon>
        <taxon>Bacillaceae</taxon>
        <taxon>Caldibacillus</taxon>
    </lineage>
</organism>
<evidence type="ECO:0000256" key="1">
    <source>
        <dbReference type="SAM" id="Phobius"/>
    </source>
</evidence>
<dbReference type="AlphaFoldDB" id="A0A090KQS1"/>